<protein>
    <submittedName>
        <fullName evidence="2">Uncharacterized protein</fullName>
    </submittedName>
</protein>
<keyword evidence="3" id="KW-1185">Reference proteome</keyword>
<name>A0A0C2HLE7_9BACT</name>
<accession>A0A0C2HLE7</accession>
<dbReference type="RefSeq" id="WP_040096471.1">
    <property type="nucleotide sequence ID" value="NZ_JWJD01000001.1"/>
</dbReference>
<evidence type="ECO:0000256" key="1">
    <source>
        <dbReference type="SAM" id="MobiDB-lite"/>
    </source>
</evidence>
<gene>
    <name evidence="2" type="ORF">GFER_04615</name>
</gene>
<proteinExistence type="predicted"/>
<evidence type="ECO:0000313" key="2">
    <source>
        <dbReference type="EMBL" id="KIH77906.1"/>
    </source>
</evidence>
<dbReference type="Proteomes" id="UP000035068">
    <property type="component" value="Unassembled WGS sequence"/>
</dbReference>
<feature type="region of interest" description="Disordered" evidence="1">
    <location>
        <begin position="55"/>
        <end position="90"/>
    </location>
</feature>
<evidence type="ECO:0000313" key="3">
    <source>
        <dbReference type="Proteomes" id="UP000035068"/>
    </source>
</evidence>
<feature type="compositionally biased region" description="Low complexity" evidence="1">
    <location>
        <begin position="55"/>
        <end position="65"/>
    </location>
</feature>
<organism evidence="2 3">
    <name type="scientific">Geoalkalibacter ferrihydriticus DSM 17813</name>
    <dbReference type="NCBI Taxonomy" id="1121915"/>
    <lineage>
        <taxon>Bacteria</taxon>
        <taxon>Pseudomonadati</taxon>
        <taxon>Thermodesulfobacteriota</taxon>
        <taxon>Desulfuromonadia</taxon>
        <taxon>Desulfuromonadales</taxon>
        <taxon>Geoalkalibacteraceae</taxon>
        <taxon>Geoalkalibacter</taxon>
    </lineage>
</organism>
<feature type="compositionally biased region" description="Basic and acidic residues" evidence="1">
    <location>
        <begin position="77"/>
        <end position="90"/>
    </location>
</feature>
<dbReference type="EMBL" id="JWJD01000001">
    <property type="protein sequence ID" value="KIH77906.1"/>
    <property type="molecule type" value="Genomic_DNA"/>
</dbReference>
<dbReference type="AlphaFoldDB" id="A0A0C2HLE7"/>
<sequence length="144" mass="15871">MSSRNTPTVGGHIDSQCTRCRMLTNHTVVAMVADRPVKVQCNTCGGLHGYRAPKAAPKARAAVPRRVTDKPAAASRSADHEQWNRAVADKDQGEARAYGMDDVFRADELIRHPMFGLGVVTATIKPNKMEVLFEQGRKTLRCRL</sequence>
<comment type="caution">
    <text evidence="2">The sequence shown here is derived from an EMBL/GenBank/DDBJ whole genome shotgun (WGS) entry which is preliminary data.</text>
</comment>
<reference evidence="2 3" key="1">
    <citation type="submission" date="2014-12" db="EMBL/GenBank/DDBJ databases">
        <title>Genomes of Geoalkalibacter ferrihydriticus and Geoalkalibacter subterraneus, two haloalkaliphilic metal-reducing members of the Geobacteraceae.</title>
        <authorList>
            <person name="Badalamenti J.P."/>
            <person name="Torres C.I."/>
            <person name="Krajmalnik-Brown R."/>
            <person name="Bond D.R."/>
        </authorList>
    </citation>
    <scope>NUCLEOTIDE SEQUENCE [LARGE SCALE GENOMIC DNA]</scope>
    <source>
        <strain evidence="2 3">DSM 17813</strain>
    </source>
</reference>